<dbReference type="HOGENOM" id="CLU_144847_1_0_11"/>
<accession>E5XME3</accession>
<evidence type="ECO:0000313" key="2">
    <source>
        <dbReference type="Proteomes" id="UP000004816"/>
    </source>
</evidence>
<evidence type="ECO:0000313" key="1">
    <source>
        <dbReference type="EMBL" id="EFV14473.2"/>
    </source>
</evidence>
<dbReference type="Proteomes" id="UP000004816">
    <property type="component" value="Unassembled WGS sequence"/>
</dbReference>
<comment type="caution">
    <text evidence="1">The sequence shown here is derived from an EMBL/GenBank/DDBJ whole genome shotgun (WGS) entry which is preliminary data.</text>
</comment>
<evidence type="ECO:0008006" key="3">
    <source>
        <dbReference type="Google" id="ProtNLM"/>
    </source>
</evidence>
<dbReference type="AlphaFoldDB" id="E5XME3"/>
<sequence>MASGGKEVYCGTVPSATQYFKQLAKKLTADPSELDDEEIRAEARALGADRAGECSAGEIVNLVGELRSVSTCPKSLNVGVHAEFFDGTDTVSLVWIGRTRIPGLEVGRSISVRGRLGCKDNGRKVMYNPYYELLEEA</sequence>
<proteinExistence type="predicted"/>
<dbReference type="CDD" id="cd04488">
    <property type="entry name" value="RecG_wedge_OBF"/>
    <property type="match status" value="1"/>
</dbReference>
<dbReference type="InterPro" id="IPR016499">
    <property type="entry name" value="NucleicA-bd_Rv2694c_prd"/>
</dbReference>
<dbReference type="EMBL" id="ACZI02000003">
    <property type="protein sequence ID" value="EFV14473.2"/>
    <property type="molecule type" value="Genomic_DNA"/>
</dbReference>
<organism evidence="1 2">
    <name type="scientific">Segniliparus rugosus (strain ATCC BAA-974 / DSM 45345 / CCUG 50838 / CIP 108380 / JCM 13579 / CDC 945)</name>
    <dbReference type="NCBI Taxonomy" id="679197"/>
    <lineage>
        <taxon>Bacteria</taxon>
        <taxon>Bacillati</taxon>
        <taxon>Actinomycetota</taxon>
        <taxon>Actinomycetes</taxon>
        <taxon>Mycobacteriales</taxon>
        <taxon>Segniliparaceae</taxon>
        <taxon>Segniliparus</taxon>
    </lineage>
</organism>
<protein>
    <recommendedName>
        <fullName evidence="3">DNA-binding protein</fullName>
    </recommendedName>
</protein>
<dbReference type="eggNOG" id="COG1200">
    <property type="taxonomic scope" value="Bacteria"/>
</dbReference>
<name>E5XME3_SEGRC</name>
<dbReference type="STRING" id="679197.HMPREF9336_00663"/>
<gene>
    <name evidence="1" type="ORF">HMPREF9336_00663</name>
</gene>
<dbReference type="PIRSF" id="PIRSF006910">
    <property type="entry name" value="NA_bind_Rv2694c_prd"/>
    <property type="match status" value="1"/>
</dbReference>
<keyword evidence="2" id="KW-1185">Reference proteome</keyword>
<reference evidence="1 2" key="1">
    <citation type="journal article" date="2011" name="Stand. Genomic Sci.">
        <title>High quality draft genome sequence of Segniliparus rugosus CDC 945(T)= (ATCC BAA-974(T)).</title>
        <authorList>
            <person name="Earl A.M."/>
            <person name="Desjardins C.A."/>
            <person name="Fitzgerald M.G."/>
            <person name="Arachchi H.M."/>
            <person name="Zeng Q."/>
            <person name="Mehta T."/>
            <person name="Griggs A."/>
            <person name="Birren B.W."/>
            <person name="Toney N.C."/>
            <person name="Carr J."/>
            <person name="Posey J."/>
            <person name="Butler W.R."/>
        </authorList>
    </citation>
    <scope>NUCLEOTIDE SEQUENCE [LARGE SCALE GENOMIC DNA]</scope>
    <source>
        <strain evidence="2">ATCC BAA-974 / DSM 45345 / CCUG 50838 / CIP 108380 / JCM 13579 / CDC 945</strain>
    </source>
</reference>